<feature type="region of interest" description="Disordered" evidence="1">
    <location>
        <begin position="101"/>
        <end position="123"/>
    </location>
</feature>
<feature type="compositionally biased region" description="Low complexity" evidence="1">
    <location>
        <begin position="39"/>
        <end position="57"/>
    </location>
</feature>
<protein>
    <submittedName>
        <fullName evidence="3">Outer membrane lipoprotein-related protein</fullName>
    </submittedName>
</protein>
<gene>
    <name evidence="3" type="ORF">GL4_2546</name>
</gene>
<dbReference type="EMBL" id="AP014648">
    <property type="protein sequence ID" value="BAQ17980.1"/>
    <property type="molecule type" value="Genomic_DNA"/>
</dbReference>
<dbReference type="Proteomes" id="UP000031643">
    <property type="component" value="Chromosome"/>
</dbReference>
<dbReference type="HOGENOM" id="CLU_2140542_0_0_5"/>
<accession>A0A0A8K512</accession>
<dbReference type="OrthoDB" id="5402098at2"/>
<dbReference type="PROSITE" id="PS51257">
    <property type="entry name" value="PROKAR_LIPOPROTEIN"/>
    <property type="match status" value="1"/>
</dbReference>
<dbReference type="AlphaFoldDB" id="A0A0A8K512"/>
<dbReference type="STRING" id="1384459.GL4_2546"/>
<feature type="compositionally biased region" description="Polar residues" evidence="1">
    <location>
        <begin position="62"/>
        <end position="76"/>
    </location>
</feature>
<dbReference type="KEGG" id="mcg:GL4_2546"/>
<evidence type="ECO:0000313" key="3">
    <source>
        <dbReference type="EMBL" id="BAQ17980.1"/>
    </source>
</evidence>
<reference evidence="3 4" key="1">
    <citation type="submission" date="2014-09" db="EMBL/GenBank/DDBJ databases">
        <title>Genome sequencing of Methyloceanibacter caenitepidi Gela4.</title>
        <authorList>
            <person name="Takeuchi M."/>
            <person name="Susumu S."/>
            <person name="Kamagata Y."/>
            <person name="Oshima K."/>
            <person name="Hattori M."/>
            <person name="Iwasaki W."/>
        </authorList>
    </citation>
    <scope>NUCLEOTIDE SEQUENCE [LARGE SCALE GENOMIC DNA]</scope>
    <source>
        <strain evidence="3 4">Gela4</strain>
    </source>
</reference>
<feature type="signal peptide" evidence="2">
    <location>
        <begin position="1"/>
        <end position="18"/>
    </location>
</feature>
<keyword evidence="2" id="KW-0732">Signal</keyword>
<evidence type="ECO:0000256" key="1">
    <source>
        <dbReference type="SAM" id="MobiDB-lite"/>
    </source>
</evidence>
<keyword evidence="3" id="KW-0449">Lipoprotein</keyword>
<feature type="chain" id="PRO_5002038541" evidence="2">
    <location>
        <begin position="19"/>
        <end position="123"/>
    </location>
</feature>
<feature type="region of interest" description="Disordered" evidence="1">
    <location>
        <begin position="35"/>
        <end position="83"/>
    </location>
</feature>
<keyword evidence="4" id="KW-1185">Reference proteome</keyword>
<proteinExistence type="predicted"/>
<evidence type="ECO:0000256" key="2">
    <source>
        <dbReference type="SAM" id="SignalP"/>
    </source>
</evidence>
<evidence type="ECO:0000313" key="4">
    <source>
        <dbReference type="Proteomes" id="UP000031643"/>
    </source>
</evidence>
<organism evidence="3 4">
    <name type="scientific">Methyloceanibacter caenitepidi</name>
    <dbReference type="NCBI Taxonomy" id="1384459"/>
    <lineage>
        <taxon>Bacteria</taxon>
        <taxon>Pseudomonadati</taxon>
        <taxon>Pseudomonadota</taxon>
        <taxon>Alphaproteobacteria</taxon>
        <taxon>Hyphomicrobiales</taxon>
        <taxon>Hyphomicrobiaceae</taxon>
        <taxon>Methyloceanibacter</taxon>
    </lineage>
</organism>
<dbReference type="RefSeq" id="WP_156137581.1">
    <property type="nucleotide sequence ID" value="NZ_AP014648.1"/>
</dbReference>
<sequence length="123" mass="12842">MRSILAIALLPLGLAACGTGGNLGTDALWGSMTGNTGPALDQQDQQLAAEAQQKALEFGQAGQATSWSNPANQHNGQIVPGTPYKKGSSFCRPFTHTMFINGAPQTTNGTACRQPDGRWNQVG</sequence>
<name>A0A0A8K512_9HYPH</name>